<accession>A0AAD6UNH3</accession>
<feature type="transmembrane region" description="Helical" evidence="1">
    <location>
        <begin position="61"/>
        <end position="85"/>
    </location>
</feature>
<gene>
    <name evidence="2" type="ORF">B0H15DRAFT_28778</name>
</gene>
<sequence length="155" mass="17204">MSHVLCRELSPRSRCSSSRAFSTGTSCLGLKLNLPPLSKDQNSLEIYIIPRLNVVLLFRRLFPFATLMGTVAVVLACLVHSPLKLGLVLHRLKLKHHEGYTHIDIMHLCISNFSLVVTVMNLTCSLLGPRIPALHTHWTTHKASTPSHTSIGRHG</sequence>
<organism evidence="2 3">
    <name type="scientific">Mycena belliarum</name>
    <dbReference type="NCBI Taxonomy" id="1033014"/>
    <lineage>
        <taxon>Eukaryota</taxon>
        <taxon>Fungi</taxon>
        <taxon>Dikarya</taxon>
        <taxon>Basidiomycota</taxon>
        <taxon>Agaricomycotina</taxon>
        <taxon>Agaricomycetes</taxon>
        <taxon>Agaricomycetidae</taxon>
        <taxon>Agaricales</taxon>
        <taxon>Marasmiineae</taxon>
        <taxon>Mycenaceae</taxon>
        <taxon>Mycena</taxon>
    </lineage>
</organism>
<dbReference type="Proteomes" id="UP001222325">
    <property type="component" value="Unassembled WGS sequence"/>
</dbReference>
<keyword evidence="1" id="KW-1133">Transmembrane helix</keyword>
<keyword evidence="1" id="KW-0472">Membrane</keyword>
<evidence type="ECO:0000313" key="2">
    <source>
        <dbReference type="EMBL" id="KAJ7104514.1"/>
    </source>
</evidence>
<keyword evidence="3" id="KW-1185">Reference proteome</keyword>
<protein>
    <submittedName>
        <fullName evidence="2">Uncharacterized protein</fullName>
    </submittedName>
</protein>
<reference evidence="2" key="1">
    <citation type="submission" date="2023-03" db="EMBL/GenBank/DDBJ databases">
        <title>Massive genome expansion in bonnet fungi (Mycena s.s.) driven by repeated elements and novel gene families across ecological guilds.</title>
        <authorList>
            <consortium name="Lawrence Berkeley National Laboratory"/>
            <person name="Harder C.B."/>
            <person name="Miyauchi S."/>
            <person name="Viragh M."/>
            <person name="Kuo A."/>
            <person name="Thoen E."/>
            <person name="Andreopoulos B."/>
            <person name="Lu D."/>
            <person name="Skrede I."/>
            <person name="Drula E."/>
            <person name="Henrissat B."/>
            <person name="Morin E."/>
            <person name="Kohler A."/>
            <person name="Barry K."/>
            <person name="LaButti K."/>
            <person name="Morin E."/>
            <person name="Salamov A."/>
            <person name="Lipzen A."/>
            <person name="Mereny Z."/>
            <person name="Hegedus B."/>
            <person name="Baldrian P."/>
            <person name="Stursova M."/>
            <person name="Weitz H."/>
            <person name="Taylor A."/>
            <person name="Grigoriev I.V."/>
            <person name="Nagy L.G."/>
            <person name="Martin F."/>
            <person name="Kauserud H."/>
        </authorList>
    </citation>
    <scope>NUCLEOTIDE SEQUENCE</scope>
    <source>
        <strain evidence="2">CBHHK173m</strain>
    </source>
</reference>
<evidence type="ECO:0000256" key="1">
    <source>
        <dbReference type="SAM" id="Phobius"/>
    </source>
</evidence>
<comment type="caution">
    <text evidence="2">The sequence shown here is derived from an EMBL/GenBank/DDBJ whole genome shotgun (WGS) entry which is preliminary data.</text>
</comment>
<dbReference type="AlphaFoldDB" id="A0AAD6UNH3"/>
<proteinExistence type="predicted"/>
<dbReference type="EMBL" id="JARJCN010000001">
    <property type="protein sequence ID" value="KAJ7104514.1"/>
    <property type="molecule type" value="Genomic_DNA"/>
</dbReference>
<keyword evidence="1" id="KW-0812">Transmembrane</keyword>
<feature type="transmembrane region" description="Helical" evidence="1">
    <location>
        <begin position="105"/>
        <end position="128"/>
    </location>
</feature>
<evidence type="ECO:0000313" key="3">
    <source>
        <dbReference type="Proteomes" id="UP001222325"/>
    </source>
</evidence>
<name>A0AAD6UNH3_9AGAR</name>